<dbReference type="InterPro" id="IPR043129">
    <property type="entry name" value="ATPase_NBD"/>
</dbReference>
<dbReference type="InterPro" id="IPR022496">
    <property type="entry name" value="T6A_TsaB"/>
</dbReference>
<dbReference type="PANTHER" id="PTHR11735:SF11">
    <property type="entry name" value="TRNA THREONYLCARBAMOYLADENOSINE BIOSYNTHESIS PROTEIN TSAB"/>
    <property type="match status" value="1"/>
</dbReference>
<name>A0A6J6DKF7_9ZZZZ</name>
<dbReference type="AlphaFoldDB" id="A0A6J6DKF7"/>
<evidence type="ECO:0000313" key="2">
    <source>
        <dbReference type="EMBL" id="CAB4561778.1"/>
    </source>
</evidence>
<dbReference type="InterPro" id="IPR000905">
    <property type="entry name" value="Gcp-like_dom"/>
</dbReference>
<proteinExistence type="predicted"/>
<gene>
    <name evidence="2" type="ORF">UFOPK1643_00226</name>
</gene>
<reference evidence="2" key="1">
    <citation type="submission" date="2020-05" db="EMBL/GenBank/DDBJ databases">
        <authorList>
            <person name="Chiriac C."/>
            <person name="Salcher M."/>
            <person name="Ghai R."/>
            <person name="Kavagutti S V."/>
        </authorList>
    </citation>
    <scope>NUCLEOTIDE SEQUENCE</scope>
</reference>
<dbReference type="NCBIfam" id="TIGR03725">
    <property type="entry name" value="T6A_YeaZ"/>
    <property type="match status" value="1"/>
</dbReference>
<sequence>MTISLVIDTATSRTIVGVVENGVVVFEEFHEGATDHGTAISNLVARALKSTKLIDQIVVGMGPGPFTGLRVGITFAQSFALARSIPWIGVCSLDAIRIDSTTKKSQIVSSQDSNQQTMAETIDFDDYTVAIDARRKQMYWARYKNGVRVLGPSVDKPEDIATYVTNVYPDIDKLVALSTTQNVREPIYLRSPDAIPTAQRT</sequence>
<dbReference type="Pfam" id="PF00814">
    <property type="entry name" value="TsaD"/>
    <property type="match status" value="1"/>
</dbReference>
<dbReference type="GO" id="GO:0002949">
    <property type="term" value="P:tRNA threonylcarbamoyladenosine modification"/>
    <property type="evidence" value="ECO:0007669"/>
    <property type="project" value="InterPro"/>
</dbReference>
<feature type="domain" description="Gcp-like" evidence="1">
    <location>
        <begin position="34"/>
        <end position="176"/>
    </location>
</feature>
<dbReference type="PANTHER" id="PTHR11735">
    <property type="entry name" value="TRNA N6-ADENOSINE THREONYLCARBAMOYLTRANSFERASE"/>
    <property type="match status" value="1"/>
</dbReference>
<dbReference type="SUPFAM" id="SSF53067">
    <property type="entry name" value="Actin-like ATPase domain"/>
    <property type="match status" value="2"/>
</dbReference>
<protein>
    <submittedName>
        <fullName evidence="2">Unannotated protein</fullName>
    </submittedName>
</protein>
<dbReference type="EMBL" id="CAEZTK010000009">
    <property type="protein sequence ID" value="CAB4561778.1"/>
    <property type="molecule type" value="Genomic_DNA"/>
</dbReference>
<dbReference type="GO" id="GO:0005829">
    <property type="term" value="C:cytosol"/>
    <property type="evidence" value="ECO:0007669"/>
    <property type="project" value="TreeGrafter"/>
</dbReference>
<evidence type="ECO:0000259" key="1">
    <source>
        <dbReference type="Pfam" id="PF00814"/>
    </source>
</evidence>
<dbReference type="Gene3D" id="3.30.420.40">
    <property type="match status" value="1"/>
</dbReference>
<organism evidence="2">
    <name type="scientific">freshwater metagenome</name>
    <dbReference type="NCBI Taxonomy" id="449393"/>
    <lineage>
        <taxon>unclassified sequences</taxon>
        <taxon>metagenomes</taxon>
        <taxon>ecological metagenomes</taxon>
    </lineage>
</organism>
<accession>A0A6J6DKF7</accession>